<gene>
    <name evidence="1" type="ORF">HETSPECPRED_001744</name>
</gene>
<organism evidence="1 2">
    <name type="scientific">Heterodermia speciosa</name>
    <dbReference type="NCBI Taxonomy" id="116794"/>
    <lineage>
        <taxon>Eukaryota</taxon>
        <taxon>Fungi</taxon>
        <taxon>Dikarya</taxon>
        <taxon>Ascomycota</taxon>
        <taxon>Pezizomycotina</taxon>
        <taxon>Lecanoromycetes</taxon>
        <taxon>OSLEUM clade</taxon>
        <taxon>Lecanoromycetidae</taxon>
        <taxon>Caliciales</taxon>
        <taxon>Physciaceae</taxon>
        <taxon>Heterodermia</taxon>
    </lineage>
</organism>
<name>A0A8H3EX44_9LECA</name>
<dbReference type="Proteomes" id="UP000664521">
    <property type="component" value="Unassembled WGS sequence"/>
</dbReference>
<dbReference type="AlphaFoldDB" id="A0A8H3EX44"/>
<proteinExistence type="predicted"/>
<dbReference type="OrthoDB" id="4314040at2759"/>
<protein>
    <submittedName>
        <fullName evidence="1">Uncharacterized protein</fullName>
    </submittedName>
</protein>
<dbReference type="PANTHER" id="PTHR38111:SF2">
    <property type="entry name" value="FINGER DOMAIN PROTEIN, PUTATIVE (AFU_ORTHOLOGUE AFUA_1G01560)-RELATED"/>
    <property type="match status" value="1"/>
</dbReference>
<dbReference type="InterPro" id="IPR053178">
    <property type="entry name" value="Osmoadaptation_assoc"/>
</dbReference>
<dbReference type="EMBL" id="CAJPDS010000013">
    <property type="protein sequence ID" value="CAF9914082.1"/>
    <property type="molecule type" value="Genomic_DNA"/>
</dbReference>
<reference evidence="1" key="1">
    <citation type="submission" date="2021-03" db="EMBL/GenBank/DDBJ databases">
        <authorList>
            <person name="Tagirdzhanova G."/>
        </authorList>
    </citation>
    <scope>NUCLEOTIDE SEQUENCE</scope>
</reference>
<dbReference type="PANTHER" id="PTHR38111">
    <property type="entry name" value="ZN(2)-C6 FUNGAL-TYPE DOMAIN-CONTAINING PROTEIN-RELATED"/>
    <property type="match status" value="1"/>
</dbReference>
<keyword evidence="2" id="KW-1185">Reference proteome</keyword>
<sequence length="351" mass="39360">MLNKVLGSDDWSVTSETIVAVLALSIAESMMPASKFSWMTHVLGLECLFASQGPLAAEDRNPLDQALLDLCRPLMILVSFFTRKPSLMSEPGWQIVKQSQGSDQGACWFQSSVAGFDLSFLMGILAELPALFLQCDDCVRIAITKSCPQPLADVSMIWSRVRQLQQDLQAWEASSDYSGQEKVIGNKPLQEVDPTLANDVGWTTVFSFKDMEHAATFNMYHTVIILLTSIPIALLEAGLFDLHPSDFSIWNDNLGSASQSLSFKVEKSVHSICRSIEYYIYVQEPIRPPADYYIFFPIHVARRATLRMTLSQELAFLTDAHKRMKSRYPTGVWANMDLNNRFSGYQEGLFG</sequence>
<evidence type="ECO:0000313" key="2">
    <source>
        <dbReference type="Proteomes" id="UP000664521"/>
    </source>
</evidence>
<accession>A0A8H3EX44</accession>
<evidence type="ECO:0000313" key="1">
    <source>
        <dbReference type="EMBL" id="CAF9914082.1"/>
    </source>
</evidence>
<comment type="caution">
    <text evidence="1">The sequence shown here is derived from an EMBL/GenBank/DDBJ whole genome shotgun (WGS) entry which is preliminary data.</text>
</comment>